<feature type="domain" description="DUF1468" evidence="2">
    <location>
        <begin position="6"/>
        <end position="137"/>
    </location>
</feature>
<dbReference type="AlphaFoldDB" id="A0A2R4MC06"/>
<keyword evidence="4" id="KW-1185">Reference proteome</keyword>
<evidence type="ECO:0000259" key="2">
    <source>
        <dbReference type="Pfam" id="PF07331"/>
    </source>
</evidence>
<proteinExistence type="predicted"/>
<feature type="transmembrane region" description="Helical" evidence="1">
    <location>
        <begin position="69"/>
        <end position="85"/>
    </location>
</feature>
<evidence type="ECO:0000256" key="1">
    <source>
        <dbReference type="SAM" id="Phobius"/>
    </source>
</evidence>
<evidence type="ECO:0000313" key="4">
    <source>
        <dbReference type="Proteomes" id="UP000258927"/>
    </source>
</evidence>
<feature type="transmembrane region" description="Helical" evidence="1">
    <location>
        <begin position="38"/>
        <end position="57"/>
    </location>
</feature>
<dbReference type="STRING" id="1122213.GCA_000423365_01759"/>
<evidence type="ECO:0000313" key="3">
    <source>
        <dbReference type="EMBL" id="AVX03568.1"/>
    </source>
</evidence>
<protein>
    <recommendedName>
        <fullName evidence="2">DUF1468 domain-containing protein</fullName>
    </recommendedName>
</protein>
<accession>A0A2R4MC06</accession>
<sequence>MTDRLTGIAVILFGAALFFLITPSATETVGYGWLRPNTVPNVMAVIMMLAGTTLAISTPQEQQIDFPKMARAAGFLLVISIGLWAMAQWRYVFVAPFLALVLMVLVGERRWPWLLVGAVVLPVTISFLIEYVLERPLF</sequence>
<dbReference type="Proteomes" id="UP000258927">
    <property type="component" value="Chromosome"/>
</dbReference>
<name>A0A2R4MC06_9HYPH</name>
<dbReference type="InterPro" id="IPR009936">
    <property type="entry name" value="DUF1468"/>
</dbReference>
<keyword evidence="1" id="KW-1133">Transmembrane helix</keyword>
<dbReference type="KEGG" id="mmyr:MXMO3_01037"/>
<reference evidence="3 4" key="1">
    <citation type="submission" date="2017-05" db="EMBL/GenBank/DDBJ databases">
        <title>Genome Analysis of Maritalea myrionectae HL2708#5.</title>
        <authorList>
            <consortium name="Cotde Inc.-PKNU"/>
            <person name="Jang D."/>
            <person name="Oh H.-M."/>
        </authorList>
    </citation>
    <scope>NUCLEOTIDE SEQUENCE [LARGE SCALE GENOMIC DNA]</scope>
    <source>
        <strain evidence="3 4">HL2708#5</strain>
    </source>
</reference>
<keyword evidence="1" id="KW-0472">Membrane</keyword>
<keyword evidence="1" id="KW-0812">Transmembrane</keyword>
<feature type="transmembrane region" description="Helical" evidence="1">
    <location>
        <begin position="114"/>
        <end position="133"/>
    </location>
</feature>
<dbReference type="RefSeq" id="WP_117395173.1">
    <property type="nucleotide sequence ID" value="NZ_CP021330.1"/>
</dbReference>
<gene>
    <name evidence="3" type="ORF">MXMO3_01037</name>
</gene>
<dbReference type="Pfam" id="PF07331">
    <property type="entry name" value="TctB"/>
    <property type="match status" value="1"/>
</dbReference>
<organism evidence="3 4">
    <name type="scientific">Maritalea myrionectae</name>
    <dbReference type="NCBI Taxonomy" id="454601"/>
    <lineage>
        <taxon>Bacteria</taxon>
        <taxon>Pseudomonadati</taxon>
        <taxon>Pseudomonadota</taxon>
        <taxon>Alphaproteobacteria</taxon>
        <taxon>Hyphomicrobiales</taxon>
        <taxon>Devosiaceae</taxon>
        <taxon>Maritalea</taxon>
    </lineage>
</organism>
<dbReference type="EMBL" id="CP021330">
    <property type="protein sequence ID" value="AVX03568.1"/>
    <property type="molecule type" value="Genomic_DNA"/>
</dbReference>